<dbReference type="AlphaFoldDB" id="A0A375Z4I2"/>
<accession>A0A375Z4I2</accession>
<protein>
    <submittedName>
        <fullName evidence="1">Uncharacterized protein</fullName>
    </submittedName>
</protein>
<proteinExistence type="predicted"/>
<name>A0A375Z4I2_MYCSH</name>
<dbReference type="EMBL" id="UEGW01000001">
    <property type="protein sequence ID" value="SRX96053.1"/>
    <property type="molecule type" value="Genomic_DNA"/>
</dbReference>
<dbReference type="Proteomes" id="UP000252015">
    <property type="component" value="Unassembled WGS sequence"/>
</dbReference>
<reference evidence="1 2" key="1">
    <citation type="submission" date="2018-05" db="EMBL/GenBank/DDBJ databases">
        <authorList>
            <consortium name="IHU Genomes"/>
        </authorList>
    </citation>
    <scope>NUCLEOTIDE SEQUENCE [LARGE SCALE GENOMIC DNA]</scope>
    <source>
        <strain evidence="1 2">P7336</strain>
    </source>
</reference>
<organism evidence="1 2">
    <name type="scientific">Mycobacterium shimoidei</name>
    <dbReference type="NCBI Taxonomy" id="29313"/>
    <lineage>
        <taxon>Bacteria</taxon>
        <taxon>Bacillati</taxon>
        <taxon>Actinomycetota</taxon>
        <taxon>Actinomycetes</taxon>
        <taxon>Mycobacteriales</taxon>
        <taxon>Mycobacteriaceae</taxon>
        <taxon>Mycobacterium</taxon>
    </lineage>
</organism>
<evidence type="ECO:0000313" key="2">
    <source>
        <dbReference type="Proteomes" id="UP000252015"/>
    </source>
</evidence>
<gene>
    <name evidence="1" type="ORF">MSP7336_04328</name>
</gene>
<sequence length="73" mass="7661">MSDADAACHSAEMSNITTTTRPVIRASVSDIARLAEFLSMLLDAPVMITSASDEVSAPTERHLVMIVAESPAG</sequence>
<evidence type="ECO:0000313" key="1">
    <source>
        <dbReference type="EMBL" id="SRX96053.1"/>
    </source>
</evidence>
<keyword evidence="2" id="KW-1185">Reference proteome</keyword>